<feature type="region of interest" description="Disordered" evidence="1">
    <location>
        <begin position="88"/>
        <end position="131"/>
    </location>
</feature>
<dbReference type="EMBL" id="UZAL01003978">
    <property type="protein sequence ID" value="VDO88904.1"/>
    <property type="molecule type" value="Genomic_DNA"/>
</dbReference>
<evidence type="ECO:0000256" key="2">
    <source>
        <dbReference type="SAM" id="Phobius"/>
    </source>
</evidence>
<gene>
    <name evidence="3" type="ORF">SMTD_LOCUS2688</name>
</gene>
<dbReference type="AlphaFoldDB" id="A0A183NKQ2"/>
<keyword evidence="2" id="KW-0812">Transmembrane</keyword>
<keyword evidence="4" id="KW-1185">Reference proteome</keyword>
<evidence type="ECO:0000313" key="4">
    <source>
        <dbReference type="Proteomes" id="UP000269396"/>
    </source>
</evidence>
<name>A0A183NKQ2_9TREM</name>
<keyword evidence="2" id="KW-0472">Membrane</keyword>
<protein>
    <submittedName>
        <fullName evidence="3">Uncharacterized protein</fullName>
    </submittedName>
</protein>
<feature type="compositionally biased region" description="Low complexity" evidence="1">
    <location>
        <begin position="107"/>
        <end position="121"/>
    </location>
</feature>
<evidence type="ECO:0000256" key="1">
    <source>
        <dbReference type="SAM" id="MobiDB-lite"/>
    </source>
</evidence>
<keyword evidence="2" id="KW-1133">Transmembrane helix</keyword>
<proteinExistence type="predicted"/>
<dbReference type="Proteomes" id="UP000269396">
    <property type="component" value="Unassembled WGS sequence"/>
</dbReference>
<organism evidence="3 4">
    <name type="scientific">Schistosoma mattheei</name>
    <dbReference type="NCBI Taxonomy" id="31246"/>
    <lineage>
        <taxon>Eukaryota</taxon>
        <taxon>Metazoa</taxon>
        <taxon>Spiralia</taxon>
        <taxon>Lophotrochozoa</taxon>
        <taxon>Platyhelminthes</taxon>
        <taxon>Trematoda</taxon>
        <taxon>Digenea</taxon>
        <taxon>Strigeidida</taxon>
        <taxon>Schistosomatoidea</taxon>
        <taxon>Schistosomatidae</taxon>
        <taxon>Schistosoma</taxon>
    </lineage>
</organism>
<evidence type="ECO:0000313" key="3">
    <source>
        <dbReference type="EMBL" id="VDO88904.1"/>
    </source>
</evidence>
<feature type="transmembrane region" description="Helical" evidence="2">
    <location>
        <begin position="257"/>
        <end position="277"/>
    </location>
</feature>
<sequence length="285" mass="31926">MDTNTSINNFNEGIDIIRVSDLQFQQSNGNFDPHCPSNDIPSSFVYLRDPTIRCSTESSKNSSGPNPCVTGTKTSCVLQKEQLRHNPYVVQPNTSVFEQSSPDELNSTRSRQQKSQQTVSSNELTQSSLFPGNPVINPSVWSSWESVNKLLPENRVTTSQSYTCGKSQNLSNFNPHSQTNVALPIPILSNSSMSDGHSEIHVHSECPQSSIHTLGTDSRKAAVTHKIGPLITLAGGKTQNVEVFFISIFRRMHVDQILFLFIHCHLWILFYCLFLCFENLKYLET</sequence>
<dbReference type="STRING" id="31246.A0A183NKQ2"/>
<feature type="compositionally biased region" description="Polar residues" evidence="1">
    <location>
        <begin position="91"/>
        <end position="105"/>
    </location>
</feature>
<reference evidence="3 4" key="1">
    <citation type="submission" date="2018-11" db="EMBL/GenBank/DDBJ databases">
        <authorList>
            <consortium name="Pathogen Informatics"/>
        </authorList>
    </citation>
    <scope>NUCLEOTIDE SEQUENCE [LARGE SCALE GENOMIC DNA]</scope>
    <source>
        <strain>Denwood</strain>
        <strain evidence="4">Zambia</strain>
    </source>
</reference>
<accession>A0A183NKQ2</accession>